<comment type="caution">
    <text evidence="1">The sequence shown here is derived from an EMBL/GenBank/DDBJ whole genome shotgun (WGS) entry which is preliminary data.</text>
</comment>
<sequence length="154" mass="16727">MDVEDERRALALLQERGGWDLVTGAAVQAFLRTQGYGSWSLLRSIDAEQTLTHWLDRLAVLGHPEALSPGELWLEIERVSLRKADASAASYAAFKEGSGPTEPHDREAAVAAGELVLLWRRMANVETTAAGKTGCLVTAESYVRAANGHRDAAR</sequence>
<organism evidence="1 2">
    <name type="scientific">Nocardioides luti</name>
    <dbReference type="NCBI Taxonomy" id="2761101"/>
    <lineage>
        <taxon>Bacteria</taxon>
        <taxon>Bacillati</taxon>
        <taxon>Actinomycetota</taxon>
        <taxon>Actinomycetes</taxon>
        <taxon>Propionibacteriales</taxon>
        <taxon>Nocardioidaceae</taxon>
        <taxon>Nocardioides</taxon>
    </lineage>
</organism>
<dbReference type="Proteomes" id="UP000523955">
    <property type="component" value="Unassembled WGS sequence"/>
</dbReference>
<gene>
    <name evidence="1" type="ORF">H5V45_15365</name>
</gene>
<dbReference type="EMBL" id="JACKXE010000001">
    <property type="protein sequence ID" value="MBB6628704.1"/>
    <property type="molecule type" value="Genomic_DNA"/>
</dbReference>
<reference evidence="1 2" key="1">
    <citation type="submission" date="2020-08" db="EMBL/GenBank/DDBJ databases">
        <authorList>
            <person name="Seo M.-J."/>
        </authorList>
    </citation>
    <scope>NUCLEOTIDE SEQUENCE [LARGE SCALE GENOMIC DNA]</scope>
    <source>
        <strain evidence="1 2">KIGAM211</strain>
    </source>
</reference>
<evidence type="ECO:0000313" key="2">
    <source>
        <dbReference type="Proteomes" id="UP000523955"/>
    </source>
</evidence>
<keyword evidence="2" id="KW-1185">Reference proteome</keyword>
<dbReference type="RefSeq" id="WP_185253731.1">
    <property type="nucleotide sequence ID" value="NZ_JACKXE010000001.1"/>
</dbReference>
<dbReference type="AlphaFoldDB" id="A0A7X0RI08"/>
<name>A0A7X0RI08_9ACTN</name>
<accession>A0A7X0RI08</accession>
<evidence type="ECO:0000313" key="1">
    <source>
        <dbReference type="EMBL" id="MBB6628704.1"/>
    </source>
</evidence>
<proteinExistence type="predicted"/>
<protein>
    <submittedName>
        <fullName evidence="1">Uncharacterized protein</fullName>
    </submittedName>
</protein>